<organism evidence="1 2">
    <name type="scientific">Prolemur simus</name>
    <name type="common">Greater bamboo lemur</name>
    <name type="synonym">Hapalemur simus</name>
    <dbReference type="NCBI Taxonomy" id="1328070"/>
    <lineage>
        <taxon>Eukaryota</taxon>
        <taxon>Metazoa</taxon>
        <taxon>Chordata</taxon>
        <taxon>Craniata</taxon>
        <taxon>Vertebrata</taxon>
        <taxon>Euteleostomi</taxon>
        <taxon>Mammalia</taxon>
        <taxon>Eutheria</taxon>
        <taxon>Euarchontoglires</taxon>
        <taxon>Primates</taxon>
        <taxon>Strepsirrhini</taxon>
        <taxon>Lemuriformes</taxon>
        <taxon>Lemuridae</taxon>
        <taxon>Prolemur</taxon>
    </lineage>
</organism>
<dbReference type="Proteomes" id="UP000694414">
    <property type="component" value="Unplaced"/>
</dbReference>
<evidence type="ECO:0000313" key="1">
    <source>
        <dbReference type="Ensembl" id="ENSPSMP00000008552.1"/>
    </source>
</evidence>
<dbReference type="AlphaFoldDB" id="A0A8C8YX64"/>
<dbReference type="Ensembl" id="ENSPSMT00000010058.1">
    <property type="protein sequence ID" value="ENSPSMP00000008552.1"/>
    <property type="gene ID" value="ENSPSMG00000006296.1"/>
</dbReference>
<reference evidence="1" key="2">
    <citation type="submission" date="2025-09" db="UniProtKB">
        <authorList>
            <consortium name="Ensembl"/>
        </authorList>
    </citation>
    <scope>IDENTIFICATION</scope>
</reference>
<protein>
    <submittedName>
        <fullName evidence="1">Uncharacterized protein</fullName>
    </submittedName>
</protein>
<dbReference type="PANTHER" id="PTHR12138:SF162">
    <property type="entry name" value="CHROMOSOME UNDETERMINED SCAFFOLD_275, WHOLE GENOME SHOTGUN SEQUENCE"/>
    <property type="match status" value="1"/>
</dbReference>
<dbReference type="PANTHER" id="PTHR12138">
    <property type="entry name" value="PRIMATE-EXPANDED PROTEIN FAMILY"/>
    <property type="match status" value="1"/>
</dbReference>
<reference evidence="1" key="1">
    <citation type="submission" date="2025-08" db="UniProtKB">
        <authorList>
            <consortium name="Ensembl"/>
        </authorList>
    </citation>
    <scope>IDENTIFICATION</scope>
</reference>
<sequence>VSEEKMKGKSCFRKFSTHKVADCFFLEVGSALLPKLESSDAITAHCGLKLGGSSNPPTSACRVAGTTDVHHLALLDDAFL</sequence>
<accession>A0A8C8YX64</accession>
<name>A0A8C8YX64_PROSS</name>
<keyword evidence="2" id="KW-1185">Reference proteome</keyword>
<proteinExistence type="predicted"/>
<evidence type="ECO:0000313" key="2">
    <source>
        <dbReference type="Proteomes" id="UP000694414"/>
    </source>
</evidence>